<dbReference type="Proteomes" id="UP001145094">
    <property type="component" value="Unassembled WGS sequence"/>
</dbReference>
<sequence length="215" mass="24190">MLDRKYERQMSGKEKRKFEAEKMRQMTLKEKIEYLWMYYKIIFLIPVIIGVVIYLGVTMYQGITREVLLNLTITGGTGTELTDLEEDVKDLLGTGSSKETVEINSNLSGSADDYNSNVALSTLIGAESVDVLICTEEVYEQYNDQNGFVNLEELLSEEALAGGKVQGDALVLEKNDYMTEKMGVSYEPAYVCVMENAKHKENAVAFVEMLLENVS</sequence>
<keyword evidence="1" id="KW-0812">Transmembrane</keyword>
<reference evidence="3" key="3">
    <citation type="submission" date="2022-11" db="EMBL/GenBank/DDBJ databases">
        <title>Draft genome sequence of Sellimonas catena strain 18CBH55.</title>
        <authorList>
            <person name="Atsushi H."/>
            <person name="Moriya O."/>
            <person name="Mitsuo S."/>
        </authorList>
    </citation>
    <scope>NUCLEOTIDE SEQUENCE</scope>
    <source>
        <strain evidence="3">18CBH55</strain>
    </source>
</reference>
<keyword evidence="1" id="KW-1133">Transmembrane helix</keyword>
<feature type="transmembrane region" description="Helical" evidence="1">
    <location>
        <begin position="34"/>
        <end position="57"/>
    </location>
</feature>
<reference evidence="2" key="2">
    <citation type="submission" date="2022-11" db="EMBL/GenBank/DDBJ databases">
        <title>Draft genome sequence of Sellimonas catena strain 12EGH17.</title>
        <authorList>
            <person name="Atsushi H."/>
            <person name="Moriya O."/>
            <person name="Mitsuo S."/>
        </authorList>
    </citation>
    <scope>NUCLEOTIDE SEQUENCE</scope>
    <source>
        <strain evidence="2">12EGH17</strain>
    </source>
</reference>
<protein>
    <submittedName>
        <fullName evidence="3">Uncharacterized protein</fullName>
    </submittedName>
</protein>
<dbReference type="EMBL" id="BSCH01000001">
    <property type="protein sequence ID" value="GLG88654.1"/>
    <property type="molecule type" value="Genomic_DNA"/>
</dbReference>
<evidence type="ECO:0000256" key="1">
    <source>
        <dbReference type="SAM" id="Phobius"/>
    </source>
</evidence>
<dbReference type="RefSeq" id="WP_138373798.1">
    <property type="nucleotide sequence ID" value="NZ_BSBO01000045.1"/>
</dbReference>
<keyword evidence="5" id="KW-1185">Reference proteome</keyword>
<dbReference type="Proteomes" id="UP001145145">
    <property type="component" value="Unassembled WGS sequence"/>
</dbReference>
<proteinExistence type="predicted"/>
<keyword evidence="1" id="KW-0472">Membrane</keyword>
<evidence type="ECO:0000313" key="5">
    <source>
        <dbReference type="Proteomes" id="UP001145145"/>
    </source>
</evidence>
<name>A0A9W6FDY9_9FIRM</name>
<reference evidence="3 5" key="5">
    <citation type="journal article" date="2023" name="Int. J. Syst. Evol. Microbiol.">
        <title>Sellimonas catena sp. nov., isolated from human faeces.</title>
        <authorList>
            <person name="Hisatomi A."/>
            <person name="Ohkuma M."/>
            <person name="Sakamoto M."/>
        </authorList>
    </citation>
    <scope>NUCLEOTIDE SEQUENCE</scope>
    <source>
        <strain evidence="2 5">12EGH17</strain>
        <strain evidence="3">18CBH55</strain>
    </source>
</reference>
<accession>A0A9W6FDY9</accession>
<evidence type="ECO:0000313" key="4">
    <source>
        <dbReference type="Proteomes" id="UP001145094"/>
    </source>
</evidence>
<reference evidence="3" key="4">
    <citation type="submission" date="2022-11" db="EMBL/GenBank/DDBJ databases">
        <title>Draft genome sequence of Sellimonas catena strain 18CBH55.</title>
        <authorList>
            <person name="Hisatomi A."/>
            <person name="Ohkuma M."/>
            <person name="Sakamoto M."/>
        </authorList>
    </citation>
    <scope>NUCLEOTIDE SEQUENCE</scope>
    <source>
        <strain evidence="3">18CBH55</strain>
    </source>
</reference>
<reference evidence="2" key="1">
    <citation type="submission" date="2022-11" db="EMBL/GenBank/DDBJ databases">
        <title>Draft genome sequence of Sellimonas catena strain 12EGH17.</title>
        <authorList>
            <person name="Hisatomi A."/>
            <person name="Ohkuma M."/>
            <person name="Sakamoto M."/>
        </authorList>
    </citation>
    <scope>NUCLEOTIDE SEQUENCE</scope>
    <source>
        <strain evidence="2">12EGH17</strain>
    </source>
</reference>
<comment type="caution">
    <text evidence="3">The sequence shown here is derived from an EMBL/GenBank/DDBJ whole genome shotgun (WGS) entry which is preliminary data.</text>
</comment>
<dbReference type="EMBL" id="BSBO01000045">
    <property type="protein sequence ID" value="GLG06066.1"/>
    <property type="molecule type" value="Genomic_DNA"/>
</dbReference>
<organism evidence="3 4">
    <name type="scientific">Sellimonas catena</name>
    <dbReference type="NCBI Taxonomy" id="2994035"/>
    <lineage>
        <taxon>Bacteria</taxon>
        <taxon>Bacillati</taxon>
        <taxon>Bacillota</taxon>
        <taxon>Clostridia</taxon>
        <taxon>Lachnospirales</taxon>
        <taxon>Lachnospiraceae</taxon>
        <taxon>Sellimonas</taxon>
    </lineage>
</organism>
<dbReference type="Gene3D" id="3.40.190.10">
    <property type="entry name" value="Periplasmic binding protein-like II"/>
    <property type="match status" value="1"/>
</dbReference>
<evidence type="ECO:0000313" key="3">
    <source>
        <dbReference type="EMBL" id="GLG88654.1"/>
    </source>
</evidence>
<dbReference type="AlphaFoldDB" id="A0A9W6FDY9"/>
<gene>
    <name evidence="2" type="ORF">Selli1_32400</name>
    <name evidence="3" type="ORF">Selli2_00800</name>
</gene>
<evidence type="ECO:0000313" key="2">
    <source>
        <dbReference type="EMBL" id="GLG06066.1"/>
    </source>
</evidence>